<evidence type="ECO:0000256" key="8">
    <source>
        <dbReference type="SAM" id="Phobius"/>
    </source>
</evidence>
<dbReference type="CDD" id="cd04187">
    <property type="entry name" value="DPM1_like_bac"/>
    <property type="match status" value="1"/>
</dbReference>
<evidence type="ECO:0000256" key="2">
    <source>
        <dbReference type="ARBA" id="ARBA00022676"/>
    </source>
</evidence>
<evidence type="ECO:0000256" key="6">
    <source>
        <dbReference type="ARBA" id="ARBA00023136"/>
    </source>
</evidence>
<gene>
    <name evidence="10" type="ORF">GNZ12_30535</name>
</gene>
<evidence type="ECO:0000256" key="7">
    <source>
        <dbReference type="SAM" id="MobiDB-lite"/>
    </source>
</evidence>
<keyword evidence="11" id="KW-1185">Reference proteome</keyword>
<dbReference type="Gene3D" id="3.90.550.10">
    <property type="entry name" value="Spore Coat Polysaccharide Biosynthesis Protein SpsA, Chain A"/>
    <property type="match status" value="1"/>
</dbReference>
<evidence type="ECO:0000256" key="3">
    <source>
        <dbReference type="ARBA" id="ARBA00022679"/>
    </source>
</evidence>
<keyword evidence="4 8" id="KW-0812">Transmembrane</keyword>
<dbReference type="SUPFAM" id="SSF53448">
    <property type="entry name" value="Nucleotide-diphospho-sugar transferases"/>
    <property type="match status" value="1"/>
</dbReference>
<evidence type="ECO:0000256" key="5">
    <source>
        <dbReference type="ARBA" id="ARBA00022989"/>
    </source>
</evidence>
<evidence type="ECO:0000256" key="4">
    <source>
        <dbReference type="ARBA" id="ARBA00022692"/>
    </source>
</evidence>
<comment type="caution">
    <text evidence="10">The sequence shown here is derived from an EMBL/GenBank/DDBJ whole genome shotgun (WGS) entry which is preliminary data.</text>
</comment>
<dbReference type="RefSeq" id="WP_172315866.1">
    <property type="nucleotide sequence ID" value="NZ_WOEY01000122.1"/>
</dbReference>
<feature type="domain" description="Glycosyltransferase 2-like" evidence="9">
    <location>
        <begin position="7"/>
        <end position="173"/>
    </location>
</feature>
<dbReference type="InterPro" id="IPR029044">
    <property type="entry name" value="Nucleotide-diphossugar_trans"/>
</dbReference>
<dbReference type="PANTHER" id="PTHR48090:SF1">
    <property type="entry name" value="PROPHAGE BACTOPRENOL GLUCOSYL TRANSFERASE HOMOLOG"/>
    <property type="match status" value="1"/>
</dbReference>
<feature type="transmembrane region" description="Helical" evidence="8">
    <location>
        <begin position="234"/>
        <end position="254"/>
    </location>
</feature>
<evidence type="ECO:0000313" key="10">
    <source>
        <dbReference type="EMBL" id="NPT45583.1"/>
    </source>
</evidence>
<keyword evidence="2" id="KW-0328">Glycosyltransferase</keyword>
<evidence type="ECO:0000256" key="1">
    <source>
        <dbReference type="ARBA" id="ARBA00004141"/>
    </source>
</evidence>
<dbReference type="Proteomes" id="UP000652198">
    <property type="component" value="Unassembled WGS sequence"/>
</dbReference>
<keyword evidence="3" id="KW-0808">Transferase</keyword>
<sequence>MVRLNLVIPCFNEEEVLPETTRRLLALLEELVVDGMIDSSSSITYVDDGSLDRTWVLIEGFHTTDPRVHGIKLSRNHGHQNALLAGLLSVEGDVLISLDADLQDDLAAIPRMMAEFRNGAEIVFGVRDRRDTDSFFKRFSARSYYRLLRRFGVNVLQDHADFRLMSRRAIEELRGFGEVNLFLRGIVPLLGFHTAIVKYDRQARFAGKSKYPLIKMIMLASDGVTSFSTKPLQWSTYVGGVLSLASLSFGLWALSIRLLTDRSVPGWASTVVPMYFLGGLQLLFLGVIGGYIAKIYAETKQRPRFIVEKTLQRRTRPSASPGGSLPDSGTMRSVSAEHDYEAARQRSYETS</sequence>
<name>A0ABX2BZU5_9BURK</name>
<dbReference type="InterPro" id="IPR050256">
    <property type="entry name" value="Glycosyltransferase_2"/>
</dbReference>
<accession>A0ABX2BZU5</accession>
<feature type="compositionally biased region" description="Basic and acidic residues" evidence="7">
    <location>
        <begin position="335"/>
        <end position="351"/>
    </location>
</feature>
<organism evidence="10 11">
    <name type="scientific">Paraburkholderia solitsugae</name>
    <dbReference type="NCBI Taxonomy" id="2675748"/>
    <lineage>
        <taxon>Bacteria</taxon>
        <taxon>Pseudomonadati</taxon>
        <taxon>Pseudomonadota</taxon>
        <taxon>Betaproteobacteria</taxon>
        <taxon>Burkholderiales</taxon>
        <taxon>Burkholderiaceae</taxon>
        <taxon>Paraburkholderia</taxon>
    </lineage>
</organism>
<protein>
    <submittedName>
        <fullName evidence="10">Glycosyltransferase</fullName>
    </submittedName>
</protein>
<dbReference type="InterPro" id="IPR001173">
    <property type="entry name" value="Glyco_trans_2-like"/>
</dbReference>
<evidence type="ECO:0000313" key="11">
    <source>
        <dbReference type="Proteomes" id="UP000652198"/>
    </source>
</evidence>
<reference evidence="10 11" key="1">
    <citation type="submission" date="2019-11" db="EMBL/GenBank/DDBJ databases">
        <title>Metabolism of dissolved organic matter in forest soils.</title>
        <authorList>
            <person name="Cyle K.T."/>
            <person name="Wilhelm R.C."/>
            <person name="Martinez C.E."/>
        </authorList>
    </citation>
    <scope>NUCLEOTIDE SEQUENCE [LARGE SCALE GENOMIC DNA]</scope>
    <source>
        <strain evidence="10 11">1N</strain>
    </source>
</reference>
<feature type="transmembrane region" description="Helical" evidence="8">
    <location>
        <begin position="274"/>
        <end position="293"/>
    </location>
</feature>
<keyword evidence="6 8" id="KW-0472">Membrane</keyword>
<proteinExistence type="predicted"/>
<comment type="subcellular location">
    <subcellularLocation>
        <location evidence="1">Membrane</location>
        <topology evidence="1">Multi-pass membrane protein</topology>
    </subcellularLocation>
</comment>
<dbReference type="Pfam" id="PF00535">
    <property type="entry name" value="Glycos_transf_2"/>
    <property type="match status" value="1"/>
</dbReference>
<keyword evidence="5 8" id="KW-1133">Transmembrane helix</keyword>
<dbReference type="EMBL" id="WOEY01000122">
    <property type="protein sequence ID" value="NPT45583.1"/>
    <property type="molecule type" value="Genomic_DNA"/>
</dbReference>
<dbReference type="PANTHER" id="PTHR48090">
    <property type="entry name" value="UNDECAPRENYL-PHOSPHATE 4-DEOXY-4-FORMAMIDO-L-ARABINOSE TRANSFERASE-RELATED"/>
    <property type="match status" value="1"/>
</dbReference>
<feature type="region of interest" description="Disordered" evidence="7">
    <location>
        <begin position="307"/>
        <end position="351"/>
    </location>
</feature>
<evidence type="ECO:0000259" key="9">
    <source>
        <dbReference type="Pfam" id="PF00535"/>
    </source>
</evidence>